<evidence type="ECO:0000256" key="4">
    <source>
        <dbReference type="ARBA" id="ARBA00022801"/>
    </source>
</evidence>
<evidence type="ECO:0000256" key="3">
    <source>
        <dbReference type="ARBA" id="ARBA00022692"/>
    </source>
</evidence>
<evidence type="ECO:0000256" key="6">
    <source>
        <dbReference type="ARBA" id="ARBA00023136"/>
    </source>
</evidence>
<keyword evidence="6 7" id="KW-0472">Membrane</keyword>
<evidence type="ECO:0000256" key="1">
    <source>
        <dbReference type="ARBA" id="ARBA00004651"/>
    </source>
</evidence>
<name>A0A212JTK5_9PROT</name>
<dbReference type="Pfam" id="PF01569">
    <property type="entry name" value="PAP2"/>
    <property type="match status" value="1"/>
</dbReference>
<comment type="subcellular location">
    <subcellularLocation>
        <location evidence="1">Cell membrane</location>
        <topology evidence="1">Multi-pass membrane protein</topology>
    </subcellularLocation>
</comment>
<keyword evidence="2" id="KW-1003">Cell membrane</keyword>
<keyword evidence="5 7" id="KW-1133">Transmembrane helix</keyword>
<keyword evidence="3 7" id="KW-0812">Transmembrane</keyword>
<keyword evidence="4" id="KW-0378">Hydrolase</keyword>
<evidence type="ECO:0000313" key="9">
    <source>
        <dbReference type="EMBL" id="SBW02769.1"/>
    </source>
</evidence>
<protein>
    <submittedName>
        <fullName evidence="9">PA-phosphatase-like phosphoesterase</fullName>
    </submittedName>
</protein>
<dbReference type="GO" id="GO:0016787">
    <property type="term" value="F:hydrolase activity"/>
    <property type="evidence" value="ECO:0007669"/>
    <property type="project" value="UniProtKB-KW"/>
</dbReference>
<dbReference type="GO" id="GO:0005886">
    <property type="term" value="C:plasma membrane"/>
    <property type="evidence" value="ECO:0007669"/>
    <property type="project" value="UniProtKB-SubCell"/>
</dbReference>
<sequence>MKPGRALAVLLSAARAVVRLARRLAAALARISRAHPWTAATVSVTLACATMIAWADMPLAHALRNHLPPETFGFFKVLTDIGLSGLWYVLAAALLLGGRVLAGFSSTIARHDQFMNLARSAWFMIVAMATSAAAVQLIKFAVGRYRPRYLFEEGLYGLDPFGVHMGMYSFPSGHTQTVVAAMTALTLMYPRYNLLYVIIAVLVGSSRALTTIHYPSDVLMGAYVGFAVTMGLRRLFERKGRSLRIDL</sequence>
<dbReference type="SMART" id="SM00014">
    <property type="entry name" value="acidPPc"/>
    <property type="match status" value="1"/>
</dbReference>
<feature type="transmembrane region" description="Helical" evidence="7">
    <location>
        <begin position="37"/>
        <end position="56"/>
    </location>
</feature>
<dbReference type="PANTHER" id="PTHR14969">
    <property type="entry name" value="SPHINGOSINE-1-PHOSPHATE PHOSPHOHYDROLASE"/>
    <property type="match status" value="1"/>
</dbReference>
<evidence type="ECO:0000256" key="2">
    <source>
        <dbReference type="ARBA" id="ARBA00022475"/>
    </source>
</evidence>
<feature type="domain" description="Phosphatidic acid phosphatase type 2/haloperoxidase" evidence="8">
    <location>
        <begin position="123"/>
        <end position="233"/>
    </location>
</feature>
<dbReference type="InterPro" id="IPR000326">
    <property type="entry name" value="PAP2/HPO"/>
</dbReference>
<feature type="transmembrane region" description="Helical" evidence="7">
    <location>
        <begin position="192"/>
        <end position="212"/>
    </location>
</feature>
<reference evidence="9" key="1">
    <citation type="submission" date="2016-04" db="EMBL/GenBank/DDBJ databases">
        <authorList>
            <person name="Evans L.H."/>
            <person name="Alamgir A."/>
            <person name="Owens N."/>
            <person name="Weber N.D."/>
            <person name="Virtaneva K."/>
            <person name="Barbian K."/>
            <person name="Babar A."/>
            <person name="Rosenke K."/>
        </authorList>
    </citation>
    <scope>NUCLEOTIDE SEQUENCE</scope>
    <source>
        <strain evidence="9">86</strain>
    </source>
</reference>
<dbReference type="Gene3D" id="1.20.144.10">
    <property type="entry name" value="Phosphatidic acid phosphatase type 2/haloperoxidase"/>
    <property type="match status" value="1"/>
</dbReference>
<feature type="transmembrane region" description="Helical" evidence="7">
    <location>
        <begin position="121"/>
        <end position="142"/>
    </location>
</feature>
<dbReference type="AlphaFoldDB" id="A0A212JTK5"/>
<dbReference type="PANTHER" id="PTHR14969:SF62">
    <property type="entry name" value="DECAPRENYLPHOSPHORYL-5-PHOSPHORIBOSE PHOSPHATASE RV3807C-RELATED"/>
    <property type="match status" value="1"/>
</dbReference>
<accession>A0A212JTK5</accession>
<evidence type="ECO:0000256" key="5">
    <source>
        <dbReference type="ARBA" id="ARBA00022989"/>
    </source>
</evidence>
<dbReference type="EMBL" id="FLUO01000001">
    <property type="protein sequence ID" value="SBW02769.1"/>
    <property type="molecule type" value="Genomic_DNA"/>
</dbReference>
<evidence type="ECO:0000259" key="8">
    <source>
        <dbReference type="SMART" id="SM00014"/>
    </source>
</evidence>
<evidence type="ECO:0000256" key="7">
    <source>
        <dbReference type="SAM" id="Phobius"/>
    </source>
</evidence>
<dbReference type="SUPFAM" id="SSF48317">
    <property type="entry name" value="Acid phosphatase/Vanadium-dependent haloperoxidase"/>
    <property type="match status" value="1"/>
</dbReference>
<proteinExistence type="predicted"/>
<gene>
    <name evidence="9" type="ORF">KL86APRO_11639</name>
</gene>
<organism evidence="9">
    <name type="scientific">uncultured Alphaproteobacteria bacterium</name>
    <dbReference type="NCBI Taxonomy" id="91750"/>
    <lineage>
        <taxon>Bacteria</taxon>
        <taxon>Pseudomonadati</taxon>
        <taxon>Pseudomonadota</taxon>
        <taxon>Alphaproteobacteria</taxon>
        <taxon>environmental samples</taxon>
    </lineage>
</organism>
<feature type="transmembrane region" description="Helical" evidence="7">
    <location>
        <begin position="218"/>
        <end position="236"/>
    </location>
</feature>
<feature type="transmembrane region" description="Helical" evidence="7">
    <location>
        <begin position="77"/>
        <end position="101"/>
    </location>
</feature>
<dbReference type="InterPro" id="IPR036938">
    <property type="entry name" value="PAP2/HPO_sf"/>
</dbReference>